<evidence type="ECO:0000259" key="2">
    <source>
        <dbReference type="Pfam" id="PF05157"/>
    </source>
</evidence>
<gene>
    <name evidence="3" type="ORF">LZC94_09905</name>
</gene>
<feature type="compositionally biased region" description="Pro residues" evidence="1">
    <location>
        <begin position="580"/>
        <end position="591"/>
    </location>
</feature>
<organism evidence="3 4">
    <name type="scientific">Pendulispora albinea</name>
    <dbReference type="NCBI Taxonomy" id="2741071"/>
    <lineage>
        <taxon>Bacteria</taxon>
        <taxon>Pseudomonadati</taxon>
        <taxon>Myxococcota</taxon>
        <taxon>Myxococcia</taxon>
        <taxon>Myxococcales</taxon>
        <taxon>Sorangiineae</taxon>
        <taxon>Pendulisporaceae</taxon>
        <taxon>Pendulispora</taxon>
    </lineage>
</organism>
<dbReference type="SUPFAM" id="SSF160246">
    <property type="entry name" value="EspE N-terminal domain-like"/>
    <property type="match status" value="1"/>
</dbReference>
<dbReference type="InterPro" id="IPR037257">
    <property type="entry name" value="T2SS_E_N_sf"/>
</dbReference>
<keyword evidence="4" id="KW-1185">Reference proteome</keyword>
<feature type="region of interest" description="Disordered" evidence="1">
    <location>
        <begin position="528"/>
        <end position="556"/>
    </location>
</feature>
<accession>A0ABZ2M6D8</accession>
<dbReference type="InterPro" id="IPR016024">
    <property type="entry name" value="ARM-type_fold"/>
</dbReference>
<feature type="compositionally biased region" description="Basic and acidic residues" evidence="1">
    <location>
        <begin position="223"/>
        <end position="245"/>
    </location>
</feature>
<feature type="compositionally biased region" description="Basic and acidic residues" evidence="1">
    <location>
        <begin position="286"/>
        <end position="299"/>
    </location>
</feature>
<proteinExistence type="predicted"/>
<feature type="domain" description="Type II secretion system protein GspE N-terminal" evidence="2">
    <location>
        <begin position="75"/>
        <end position="147"/>
    </location>
</feature>
<dbReference type="InterPro" id="IPR011989">
    <property type="entry name" value="ARM-like"/>
</dbReference>
<feature type="region of interest" description="Disordered" evidence="1">
    <location>
        <begin position="573"/>
        <end position="602"/>
    </location>
</feature>
<feature type="region of interest" description="Disordered" evidence="1">
    <location>
        <begin position="800"/>
        <end position="828"/>
    </location>
</feature>
<sequence>MTSHAIPISLSSLIVQSEIATMRQVEEALARQVLYGGDFVTNLLEVAAVDEEKLTRAAAEAHGLAPAPIGVLPSPERRARAMIPAELASHRSIYPLSVAAGGEELVVVVAEPLPPAEEEQLTFALGVPIVQRIAPLVRIRQALNREFRAPLERRLERLVSRLHGDRGIVSSDLPPLLRDVPFAEQPPSPPAVPSYRKASPPPAPSITDVGAFPPAPPVPVFARSEEARYPEERVSDEGRERREVRVSGSGERVSGSGAGERASGAGAGERVTAPGPGERTTSPGERVTRPDPGDSERRLRQSVSSTDIQARMEVEPLASADPTEPNRLATLVREASVVPRPVRRRRGPLTFEAASTELEVLVDRDQLLDLFFDFARQYFDYSALFIVQTDLAEGREAYGPGASRDRVAGIGVPLDMPSMLASARDIRAPIVARPDLEGLDGVLMRDLERLPATVAAGPNGHPLEANTIMCVPLVVRSRVVAILYGDAGDLDVDRDAVSDVPTFALLVGQTLERIILKKKLGGFSGAGPGALASGRLSDPSLVSPKRSSRNPSAEERAVRAEALGRALFSGAATVRASTSTPPPSMPPPAPSDPDVAGESRVAVPPPAPVVDVAARITPVRETPVAAVAQVAAAARASAAPRIVEEVAERISYAESGWDTPPELQAAQPAELAQPVEVAERGDASGAEQRIEPAVGRGVEPAVGRGVEPAVGRGVEPAVGRGVEPAVGRGVEPAVGRGVELASERVTVPGAGRIVELGAQRIAEAQPTAEAEAQRIAESGLEHRREVAQIDVPDARTFAPVVQSEAPEAQTFAPEERDEEEEIFSDASTEDETVYTIDEAAEEQSNREPMVSQIVLPPRTPPTPHADGEALPSVIVDTSRELEQLVERYLEEGDDDYAEGELLREGHQAMPVLMARFPGPIVAEPKAAEGEIPCASACGPVLRLIAMQRRVALPWVLEHVDSRNEEKRYWATFLLRELAYVDAIPRLVARLLDVSDRVRRAARWAAAGMARQHGEETARELGRVVRDPTIDGKKRLTMLEVLEEIREPLAVPTFIAVLNDDSEDIAVAARRALLVVARQDFGRDTRRWTQWWNSNSSRDRIEWLIDALVHESQAIRRAAGEELKAITKEYFGYYDDLPKRDRDRAQARYHEWWITEGRARFTRPN</sequence>
<reference evidence="3 4" key="1">
    <citation type="submission" date="2021-12" db="EMBL/GenBank/DDBJ databases">
        <title>Discovery of the Pendulisporaceae a myxobacterial family with distinct sporulation behavior and unique specialized metabolism.</title>
        <authorList>
            <person name="Garcia R."/>
            <person name="Popoff A."/>
            <person name="Bader C.D."/>
            <person name="Loehr J."/>
            <person name="Walesch S."/>
            <person name="Walt C."/>
            <person name="Boldt J."/>
            <person name="Bunk B."/>
            <person name="Haeckl F.J.F.P.J."/>
            <person name="Gunesch A.P."/>
            <person name="Birkelbach J."/>
            <person name="Nuebel U."/>
            <person name="Pietschmann T."/>
            <person name="Bach T."/>
            <person name="Mueller R."/>
        </authorList>
    </citation>
    <scope>NUCLEOTIDE SEQUENCE [LARGE SCALE GENOMIC DNA]</scope>
    <source>
        <strain evidence="3 4">MSr11954</strain>
    </source>
</reference>
<dbReference type="Gene3D" id="3.30.300.160">
    <property type="entry name" value="Type II secretion system, protein E, N-terminal domain"/>
    <property type="match status" value="1"/>
</dbReference>
<dbReference type="RefSeq" id="WP_394827210.1">
    <property type="nucleotide sequence ID" value="NZ_CP089984.1"/>
</dbReference>
<evidence type="ECO:0000313" key="3">
    <source>
        <dbReference type="EMBL" id="WXB17576.1"/>
    </source>
</evidence>
<feature type="compositionally biased region" description="Acidic residues" evidence="1">
    <location>
        <begin position="815"/>
        <end position="828"/>
    </location>
</feature>
<dbReference type="Pfam" id="PF05157">
    <property type="entry name" value="MshEN"/>
    <property type="match status" value="1"/>
</dbReference>
<dbReference type="Gene3D" id="1.25.10.10">
    <property type="entry name" value="Leucine-rich Repeat Variant"/>
    <property type="match status" value="1"/>
</dbReference>
<evidence type="ECO:0000313" key="4">
    <source>
        <dbReference type="Proteomes" id="UP001370348"/>
    </source>
</evidence>
<evidence type="ECO:0000256" key="1">
    <source>
        <dbReference type="SAM" id="MobiDB-lite"/>
    </source>
</evidence>
<dbReference type="Proteomes" id="UP001370348">
    <property type="component" value="Chromosome"/>
</dbReference>
<feature type="region of interest" description="Disordered" evidence="1">
    <location>
        <begin position="179"/>
        <end position="306"/>
    </location>
</feature>
<protein>
    <recommendedName>
        <fullName evidence="2">Type II secretion system protein GspE N-terminal domain-containing protein</fullName>
    </recommendedName>
</protein>
<dbReference type="SUPFAM" id="SSF48371">
    <property type="entry name" value="ARM repeat"/>
    <property type="match status" value="1"/>
</dbReference>
<feature type="compositionally biased region" description="Low complexity" evidence="1">
    <location>
        <begin position="246"/>
        <end position="270"/>
    </location>
</feature>
<name>A0ABZ2M6D8_9BACT</name>
<dbReference type="EMBL" id="CP089984">
    <property type="protein sequence ID" value="WXB17576.1"/>
    <property type="molecule type" value="Genomic_DNA"/>
</dbReference>
<dbReference type="InterPro" id="IPR007831">
    <property type="entry name" value="T2SS_GspE_N"/>
</dbReference>